<evidence type="ECO:0000313" key="20">
    <source>
        <dbReference type="RefSeq" id="XP_018021470.1"/>
    </source>
</evidence>
<dbReference type="GO" id="GO:0005886">
    <property type="term" value="C:plasma membrane"/>
    <property type="evidence" value="ECO:0007669"/>
    <property type="project" value="UniProtKB-SubCell"/>
</dbReference>
<feature type="compositionally biased region" description="Polar residues" evidence="16">
    <location>
        <begin position="717"/>
        <end position="726"/>
    </location>
</feature>
<feature type="domain" description="Protein kinase" evidence="17">
    <location>
        <begin position="14"/>
        <end position="266"/>
    </location>
</feature>
<dbReference type="GeneID" id="108677714"/>
<keyword evidence="19" id="KW-1185">Reference proteome</keyword>
<comment type="similarity">
    <text evidence="2">Belongs to the protein kinase superfamily. CAMK Ser/Thr protein kinase family. SNF1 subfamily.</text>
</comment>
<dbReference type="PROSITE" id="PS00107">
    <property type="entry name" value="PROTEIN_KINASE_ATP"/>
    <property type="match status" value="1"/>
</dbReference>
<evidence type="ECO:0000259" key="18">
    <source>
        <dbReference type="PROSITE" id="PS50032"/>
    </source>
</evidence>
<evidence type="ECO:0000256" key="13">
    <source>
        <dbReference type="ARBA" id="ARBA00047899"/>
    </source>
</evidence>
<protein>
    <recommendedName>
        <fullName evidence="3">non-specific serine/threonine protein kinase</fullName>
        <ecNumber evidence="3">2.7.11.1</ecNumber>
    </recommendedName>
</protein>
<evidence type="ECO:0000256" key="15">
    <source>
        <dbReference type="PROSITE-ProRule" id="PRU10141"/>
    </source>
</evidence>
<dbReference type="InterPro" id="IPR000719">
    <property type="entry name" value="Prot_kinase_dom"/>
</dbReference>
<evidence type="ECO:0000256" key="12">
    <source>
        <dbReference type="ARBA" id="ARBA00023306"/>
    </source>
</evidence>
<dbReference type="GO" id="GO:0008289">
    <property type="term" value="F:lipid binding"/>
    <property type="evidence" value="ECO:0007669"/>
    <property type="project" value="UniProtKB-KW"/>
</dbReference>
<feature type="compositionally biased region" description="Low complexity" evidence="16">
    <location>
        <begin position="420"/>
        <end position="463"/>
    </location>
</feature>
<dbReference type="PANTHER" id="PTHR24346">
    <property type="entry name" value="MAP/MICROTUBULE AFFINITY-REGULATING KINASE"/>
    <property type="match status" value="1"/>
</dbReference>
<proteinExistence type="inferred from homology"/>
<evidence type="ECO:0000256" key="2">
    <source>
        <dbReference type="ARBA" id="ARBA00006234"/>
    </source>
</evidence>
<dbReference type="InterPro" id="IPR001772">
    <property type="entry name" value="KA1_dom"/>
</dbReference>
<dbReference type="InterPro" id="IPR017441">
    <property type="entry name" value="Protein_kinase_ATP_BS"/>
</dbReference>
<evidence type="ECO:0000256" key="9">
    <source>
        <dbReference type="ARBA" id="ARBA00022840"/>
    </source>
</evidence>
<evidence type="ECO:0000256" key="6">
    <source>
        <dbReference type="ARBA" id="ARBA00022679"/>
    </source>
</evidence>
<keyword evidence="12" id="KW-0131">Cell cycle</keyword>
<evidence type="ECO:0000256" key="8">
    <source>
        <dbReference type="ARBA" id="ARBA00022777"/>
    </source>
</evidence>
<dbReference type="SUPFAM" id="SSF103243">
    <property type="entry name" value="KA1-like"/>
    <property type="match status" value="1"/>
</dbReference>
<keyword evidence="11" id="KW-0472">Membrane</keyword>
<name>A0A8B7P695_HYAAZ</name>
<evidence type="ECO:0000256" key="1">
    <source>
        <dbReference type="ARBA" id="ARBA00004202"/>
    </source>
</evidence>
<dbReference type="PROSITE" id="PS50032">
    <property type="entry name" value="KA1"/>
    <property type="match status" value="1"/>
</dbReference>
<dbReference type="AlphaFoldDB" id="A0A8B7P695"/>
<feature type="binding site" evidence="15">
    <location>
        <position position="43"/>
    </location>
    <ligand>
        <name>ATP</name>
        <dbReference type="ChEBI" id="CHEBI:30616"/>
    </ligand>
</feature>
<dbReference type="GO" id="GO:0005737">
    <property type="term" value="C:cytoplasm"/>
    <property type="evidence" value="ECO:0007669"/>
    <property type="project" value="TreeGrafter"/>
</dbReference>
<feature type="region of interest" description="Disordered" evidence="16">
    <location>
        <begin position="558"/>
        <end position="580"/>
    </location>
</feature>
<evidence type="ECO:0000256" key="5">
    <source>
        <dbReference type="ARBA" id="ARBA00022527"/>
    </source>
</evidence>
<keyword evidence="4" id="KW-1003">Cell membrane</keyword>
<comment type="catalytic activity">
    <reaction evidence="13">
        <text>L-threonyl-[protein] + ATP = O-phospho-L-threonyl-[protein] + ADP + H(+)</text>
        <dbReference type="Rhea" id="RHEA:46608"/>
        <dbReference type="Rhea" id="RHEA-COMP:11060"/>
        <dbReference type="Rhea" id="RHEA-COMP:11605"/>
        <dbReference type="ChEBI" id="CHEBI:15378"/>
        <dbReference type="ChEBI" id="CHEBI:30013"/>
        <dbReference type="ChEBI" id="CHEBI:30616"/>
        <dbReference type="ChEBI" id="CHEBI:61977"/>
        <dbReference type="ChEBI" id="CHEBI:456216"/>
        <dbReference type="EC" id="2.7.11.1"/>
    </reaction>
</comment>
<sequence length="746" mass="81312">MPELCQQEALESQYELHQTIGSGGFAKVKAATHLLTGQKVAIKIMDKKQLGDDLPRIYQEIEAMKLLSHQHICRLYQVLETSSRIYMVLEYCPGGELFDYIVERDRLEEEEARVFFHQIVSAVAYIHKMGYAHRDLKPENLLLDDDQCLKLIDFGLCANPDGGLAQQLATCCGSPAYAAPELVSGRHYLGSETDIWSLGVLLYALLCGFLPFDDENLGTLYRKIQLGQYEEPDWLSSGSRSILRAMLQVDPRRRITVHQLQAHPWLSAGTPLHIKPAVGRDPQREGVDEAIITTMAVSGGRSRVAVREAVERWAYDHTTATYLILHHRKHCTPAQGGAFGAARCLLPSIGSGGERGVDVGDLTPLGASPRGLHTSLEGGLQDAQLLTIASPHNRVSNSSSASASSDEGVGDSHVIDTDVSNAATTSSSSSNSSGYSSSANSNRLSSDNSSDSNSNSSSSKNNYTNTNYSGSNCSNSGYLSSNNATFISSPRRKRPVADIMDAARGLEDDKENKFLLPTAPTPAAKTRRKGTPTTPAAARISPARSVDSGLNDYATPTKHGWNYARTPERNTPRARTTASGGVFGSIEKSLDKMKTLLTPRRRLPTHNSGPILVHSKNLYNVSTTGSNDPDLVLSDLRRALHNQGIHCTQKGYTLRGKVEDKVGGARLSFELEVVLVARLNLVGVRRKRLKGDAWIYKRVCEEVLRLTNTAAPAHGCSMQQQPSTSEGKTDSFTHRPVTFTLSSSTH</sequence>
<evidence type="ECO:0000313" key="19">
    <source>
        <dbReference type="Proteomes" id="UP000694843"/>
    </source>
</evidence>
<dbReference type="Pfam" id="PF02149">
    <property type="entry name" value="KA1"/>
    <property type="match status" value="1"/>
</dbReference>
<evidence type="ECO:0000256" key="3">
    <source>
        <dbReference type="ARBA" id="ARBA00012513"/>
    </source>
</evidence>
<dbReference type="PROSITE" id="PS00108">
    <property type="entry name" value="PROTEIN_KINASE_ST"/>
    <property type="match status" value="1"/>
</dbReference>
<evidence type="ECO:0000256" key="16">
    <source>
        <dbReference type="SAM" id="MobiDB-lite"/>
    </source>
</evidence>
<dbReference type="FunFam" id="3.30.200.20:FF:000003">
    <property type="entry name" value="Non-specific serine/threonine protein kinase"/>
    <property type="match status" value="1"/>
</dbReference>
<dbReference type="GO" id="GO:0035556">
    <property type="term" value="P:intracellular signal transduction"/>
    <property type="evidence" value="ECO:0007669"/>
    <property type="project" value="TreeGrafter"/>
</dbReference>
<dbReference type="OMA" id="NVCTPKS"/>
<feature type="region of interest" description="Disordered" evidence="16">
    <location>
        <begin position="714"/>
        <end position="746"/>
    </location>
</feature>
<evidence type="ECO:0000259" key="17">
    <source>
        <dbReference type="PROSITE" id="PS50011"/>
    </source>
</evidence>
<dbReference type="GO" id="GO:0004674">
    <property type="term" value="F:protein serine/threonine kinase activity"/>
    <property type="evidence" value="ECO:0007669"/>
    <property type="project" value="UniProtKB-KW"/>
</dbReference>
<feature type="compositionally biased region" description="Low complexity" evidence="16">
    <location>
        <begin position="396"/>
        <end position="405"/>
    </location>
</feature>
<feature type="domain" description="KA1" evidence="18">
    <location>
        <begin position="660"/>
        <end position="709"/>
    </location>
</feature>
<dbReference type="InterPro" id="IPR008271">
    <property type="entry name" value="Ser/Thr_kinase_AS"/>
</dbReference>
<dbReference type="SUPFAM" id="SSF56112">
    <property type="entry name" value="Protein kinase-like (PK-like)"/>
    <property type="match status" value="1"/>
</dbReference>
<dbReference type="CDD" id="cd12198">
    <property type="entry name" value="MELK_C"/>
    <property type="match status" value="1"/>
</dbReference>
<keyword evidence="8 20" id="KW-0418">Kinase</keyword>
<keyword evidence="6" id="KW-0808">Transferase</keyword>
<dbReference type="Proteomes" id="UP000694843">
    <property type="component" value="Unplaced"/>
</dbReference>
<evidence type="ECO:0000256" key="11">
    <source>
        <dbReference type="ARBA" id="ARBA00023136"/>
    </source>
</evidence>
<organism evidence="19 20">
    <name type="scientific">Hyalella azteca</name>
    <name type="common">Amphipod</name>
    <dbReference type="NCBI Taxonomy" id="294128"/>
    <lineage>
        <taxon>Eukaryota</taxon>
        <taxon>Metazoa</taxon>
        <taxon>Ecdysozoa</taxon>
        <taxon>Arthropoda</taxon>
        <taxon>Crustacea</taxon>
        <taxon>Multicrustacea</taxon>
        <taxon>Malacostraca</taxon>
        <taxon>Eumalacostraca</taxon>
        <taxon>Peracarida</taxon>
        <taxon>Amphipoda</taxon>
        <taxon>Senticaudata</taxon>
        <taxon>Talitrida</taxon>
        <taxon>Talitroidea</taxon>
        <taxon>Hyalellidae</taxon>
        <taxon>Hyalella</taxon>
    </lineage>
</organism>
<dbReference type="GO" id="GO:0005524">
    <property type="term" value="F:ATP binding"/>
    <property type="evidence" value="ECO:0007669"/>
    <property type="project" value="UniProtKB-UniRule"/>
</dbReference>
<comment type="catalytic activity">
    <reaction evidence="14">
        <text>L-seryl-[protein] + ATP = O-phospho-L-seryl-[protein] + ADP + H(+)</text>
        <dbReference type="Rhea" id="RHEA:17989"/>
        <dbReference type="Rhea" id="RHEA-COMP:9863"/>
        <dbReference type="Rhea" id="RHEA-COMP:11604"/>
        <dbReference type="ChEBI" id="CHEBI:15378"/>
        <dbReference type="ChEBI" id="CHEBI:29999"/>
        <dbReference type="ChEBI" id="CHEBI:30616"/>
        <dbReference type="ChEBI" id="CHEBI:83421"/>
        <dbReference type="ChEBI" id="CHEBI:456216"/>
        <dbReference type="EC" id="2.7.11.1"/>
    </reaction>
</comment>
<dbReference type="RefSeq" id="XP_018021470.1">
    <property type="nucleotide sequence ID" value="XM_018165981.2"/>
</dbReference>
<dbReference type="InterPro" id="IPR048637">
    <property type="entry name" value="MELK_UBA"/>
</dbReference>
<dbReference type="Pfam" id="PF21594">
    <property type="entry name" value="UBA_MELK"/>
    <property type="match status" value="1"/>
</dbReference>
<evidence type="ECO:0000256" key="7">
    <source>
        <dbReference type="ARBA" id="ARBA00022741"/>
    </source>
</evidence>
<accession>A0A8B7P695</accession>
<dbReference type="PROSITE" id="PS50011">
    <property type="entry name" value="PROTEIN_KINASE_DOM"/>
    <property type="match status" value="1"/>
</dbReference>
<dbReference type="Gene3D" id="1.10.510.10">
    <property type="entry name" value="Transferase(Phosphotransferase) domain 1"/>
    <property type="match status" value="1"/>
</dbReference>
<dbReference type="Pfam" id="PF00069">
    <property type="entry name" value="Pkinase"/>
    <property type="match status" value="1"/>
</dbReference>
<dbReference type="Gene3D" id="3.30.310.80">
    <property type="entry name" value="Kinase associated domain 1, KA1"/>
    <property type="match status" value="1"/>
</dbReference>
<dbReference type="InterPro" id="IPR011009">
    <property type="entry name" value="Kinase-like_dom_sf"/>
</dbReference>
<evidence type="ECO:0000256" key="4">
    <source>
        <dbReference type="ARBA" id="ARBA00022475"/>
    </source>
</evidence>
<dbReference type="EC" id="2.7.11.1" evidence="3"/>
<dbReference type="SMART" id="SM00220">
    <property type="entry name" value="S_TKc"/>
    <property type="match status" value="1"/>
</dbReference>
<gene>
    <name evidence="20" type="primary">LOC108677714</name>
</gene>
<dbReference type="FunFam" id="1.10.510.10:FF:000271">
    <property type="entry name" value="Non-specific serine/threonine protein kinase"/>
    <property type="match status" value="1"/>
</dbReference>
<evidence type="ECO:0000256" key="14">
    <source>
        <dbReference type="ARBA" id="ARBA00048679"/>
    </source>
</evidence>
<evidence type="ECO:0000256" key="10">
    <source>
        <dbReference type="ARBA" id="ARBA00023121"/>
    </source>
</evidence>
<dbReference type="InterPro" id="IPR028375">
    <property type="entry name" value="KA1/Ssp2_C"/>
</dbReference>
<keyword evidence="10" id="KW-0446">Lipid-binding</keyword>
<keyword evidence="5" id="KW-0723">Serine/threonine-protein kinase</keyword>
<reference evidence="20" key="1">
    <citation type="submission" date="2025-08" db="UniProtKB">
        <authorList>
            <consortium name="RefSeq"/>
        </authorList>
    </citation>
    <scope>IDENTIFICATION</scope>
    <source>
        <tissue evidence="20">Whole organism</tissue>
    </source>
</reference>
<comment type="subcellular location">
    <subcellularLocation>
        <location evidence="1">Cell membrane</location>
        <topology evidence="1">Peripheral membrane protein</topology>
    </subcellularLocation>
</comment>
<keyword evidence="7 15" id="KW-0547">Nucleotide-binding</keyword>
<keyword evidence="9 15" id="KW-0067">ATP-binding</keyword>
<feature type="region of interest" description="Disordered" evidence="16">
    <location>
        <begin position="393"/>
        <end position="463"/>
    </location>
</feature>
<dbReference type="KEGG" id="hazt:108677714"/>
<dbReference type="OrthoDB" id="193931at2759"/>
<dbReference type="PANTHER" id="PTHR24346:SF30">
    <property type="entry name" value="MATERNAL EMBRYONIC LEUCINE ZIPPER KINASE"/>
    <property type="match status" value="1"/>
</dbReference>